<evidence type="ECO:0000256" key="3">
    <source>
        <dbReference type="ARBA" id="ARBA00008319"/>
    </source>
</evidence>
<evidence type="ECO:0000256" key="9">
    <source>
        <dbReference type="ARBA" id="ARBA00022842"/>
    </source>
</evidence>
<gene>
    <name evidence="16" type="ordered locus">Sinac_6684</name>
</gene>
<comment type="cofactor">
    <cofactor evidence="1">
        <name>Mn(2+)</name>
        <dbReference type="ChEBI" id="CHEBI:29035"/>
    </cofactor>
</comment>
<evidence type="ECO:0000256" key="4">
    <source>
        <dbReference type="ARBA" id="ARBA00011738"/>
    </source>
</evidence>
<evidence type="ECO:0000313" key="17">
    <source>
        <dbReference type="Proteomes" id="UP000010798"/>
    </source>
</evidence>
<dbReference type="InterPro" id="IPR050501">
    <property type="entry name" value="ICDH/IPMDH"/>
</dbReference>
<protein>
    <recommendedName>
        <fullName evidence="5">3-isopropylmalate dehydrogenase</fullName>
        <ecNumber evidence="5">1.1.1.85</ecNumber>
    </recommendedName>
    <alternativeName>
        <fullName evidence="14">3-IPM-DH</fullName>
    </alternativeName>
</protein>
<dbReference type="STRING" id="886293.Sinac_6684"/>
<dbReference type="RefSeq" id="WP_015249838.1">
    <property type="nucleotide sequence ID" value="NC_019892.1"/>
</dbReference>
<dbReference type="PANTHER" id="PTHR43275">
    <property type="entry name" value="D-MALATE DEHYDROGENASE [DECARBOXYLATING]"/>
    <property type="match status" value="1"/>
</dbReference>
<comment type="subunit">
    <text evidence="4">Homodimer.</text>
</comment>
<keyword evidence="8" id="KW-0479">Metal-binding</keyword>
<evidence type="ECO:0000256" key="14">
    <source>
        <dbReference type="ARBA" id="ARBA00033138"/>
    </source>
</evidence>
<keyword evidence="10" id="KW-0560">Oxidoreductase</keyword>
<dbReference type="KEGG" id="saci:Sinac_6684"/>
<evidence type="ECO:0000256" key="7">
    <source>
        <dbReference type="ARBA" id="ARBA00022605"/>
    </source>
</evidence>
<name>L0DPI6_SINAD</name>
<evidence type="ECO:0000313" key="16">
    <source>
        <dbReference type="EMBL" id="AGA30758.1"/>
    </source>
</evidence>
<keyword evidence="7" id="KW-0028">Amino-acid biosynthesis</keyword>
<comment type="cofactor">
    <cofactor evidence="2">
        <name>Mg(2+)</name>
        <dbReference type="ChEBI" id="CHEBI:18420"/>
    </cofactor>
</comment>
<keyword evidence="17" id="KW-1185">Reference proteome</keyword>
<sequence>MKTYRIAVVRGDGIGPEVIASALEVLAGARRLVAGFGVELIEAPAGAETYREQGEALPASTLSACRAADAILLGACGLPDVRYPDGTEIIPQVTLRIELDLYAGIRPARRLEGVPGALAGDPAIDLVIVRESTEGIFASLGGGIVLGDQLATDTQVITRRGTERVVHSAFRLARRRSRARPRVTCVDKANILRSFAFFRQVFDEVAALYPDVKADHLYVDAAAMELVRRPEHFDVLVTENLLGDILSDLAAGLIGGLGVAPSADLGDRHAVFQPCHGTAPDLAGTGVANPLAAILSVVMLLDHLADTHGDPAPAAAARQIEQAVTTALASGEARTADLGGNATTSDATAAILRKFGSSHPA</sequence>
<feature type="domain" description="Isopropylmalate dehydrogenase-like" evidence="15">
    <location>
        <begin position="5"/>
        <end position="351"/>
    </location>
</feature>
<evidence type="ECO:0000256" key="11">
    <source>
        <dbReference type="ARBA" id="ARBA00023027"/>
    </source>
</evidence>
<dbReference type="FunFam" id="3.40.718.10:FF:000006">
    <property type="entry name" value="3-isopropylmalate dehydrogenase"/>
    <property type="match status" value="1"/>
</dbReference>
<keyword evidence="11" id="KW-0520">NAD</keyword>
<proteinExistence type="inferred from homology"/>
<accession>L0DPI6</accession>
<dbReference type="Proteomes" id="UP000010798">
    <property type="component" value="Chromosome"/>
</dbReference>
<evidence type="ECO:0000256" key="10">
    <source>
        <dbReference type="ARBA" id="ARBA00023002"/>
    </source>
</evidence>
<dbReference type="EC" id="1.1.1.85" evidence="5"/>
<keyword evidence="9" id="KW-0460">Magnesium</keyword>
<dbReference type="HOGENOM" id="CLU_031953_0_1_0"/>
<keyword evidence="6" id="KW-0432">Leucine biosynthesis</keyword>
<dbReference type="AlphaFoldDB" id="L0DPI6"/>
<dbReference type="eggNOG" id="COG0473">
    <property type="taxonomic scope" value="Bacteria"/>
</dbReference>
<evidence type="ECO:0000256" key="13">
    <source>
        <dbReference type="ARBA" id="ARBA00023304"/>
    </source>
</evidence>
<evidence type="ECO:0000256" key="5">
    <source>
        <dbReference type="ARBA" id="ARBA00013101"/>
    </source>
</evidence>
<dbReference type="SUPFAM" id="SSF53659">
    <property type="entry name" value="Isocitrate/Isopropylmalate dehydrogenase-like"/>
    <property type="match status" value="1"/>
</dbReference>
<reference evidence="16 17" key="1">
    <citation type="submission" date="2012-02" db="EMBL/GenBank/DDBJ databases">
        <title>Complete sequence of chromosome of Singulisphaera acidiphila DSM 18658.</title>
        <authorList>
            <consortium name="US DOE Joint Genome Institute (JGI-PGF)"/>
            <person name="Lucas S."/>
            <person name="Copeland A."/>
            <person name="Lapidus A."/>
            <person name="Glavina del Rio T."/>
            <person name="Dalin E."/>
            <person name="Tice H."/>
            <person name="Bruce D."/>
            <person name="Goodwin L."/>
            <person name="Pitluck S."/>
            <person name="Peters L."/>
            <person name="Ovchinnikova G."/>
            <person name="Chertkov O."/>
            <person name="Kyrpides N."/>
            <person name="Mavromatis K."/>
            <person name="Ivanova N."/>
            <person name="Brettin T."/>
            <person name="Detter J.C."/>
            <person name="Han C."/>
            <person name="Larimer F."/>
            <person name="Land M."/>
            <person name="Hauser L."/>
            <person name="Markowitz V."/>
            <person name="Cheng J.-F."/>
            <person name="Hugenholtz P."/>
            <person name="Woyke T."/>
            <person name="Wu D."/>
            <person name="Tindall B."/>
            <person name="Pomrenke H."/>
            <person name="Brambilla E."/>
            <person name="Klenk H.-P."/>
            <person name="Eisen J.A."/>
        </authorList>
    </citation>
    <scope>NUCLEOTIDE SEQUENCE [LARGE SCALE GENOMIC DNA]</scope>
    <source>
        <strain evidence="17">ATCC BAA-1392 / DSM 18658 / VKM B-2454 / MOB10</strain>
    </source>
</reference>
<dbReference type="SMART" id="SM01329">
    <property type="entry name" value="Iso_dh"/>
    <property type="match status" value="1"/>
</dbReference>
<dbReference type="GO" id="GO:0046872">
    <property type="term" value="F:metal ion binding"/>
    <property type="evidence" value="ECO:0007669"/>
    <property type="project" value="UniProtKB-KW"/>
</dbReference>
<evidence type="ECO:0000256" key="2">
    <source>
        <dbReference type="ARBA" id="ARBA00001946"/>
    </source>
</evidence>
<comment type="similarity">
    <text evidence="3">Belongs to the isocitrate and isopropylmalate dehydrogenases family. LeuB type 1 subfamily.</text>
</comment>
<evidence type="ECO:0000256" key="8">
    <source>
        <dbReference type="ARBA" id="ARBA00022723"/>
    </source>
</evidence>
<keyword evidence="12" id="KW-0464">Manganese</keyword>
<organism evidence="16 17">
    <name type="scientific">Singulisphaera acidiphila (strain ATCC BAA-1392 / DSM 18658 / VKM B-2454 / MOB10)</name>
    <dbReference type="NCBI Taxonomy" id="886293"/>
    <lineage>
        <taxon>Bacteria</taxon>
        <taxon>Pseudomonadati</taxon>
        <taxon>Planctomycetota</taxon>
        <taxon>Planctomycetia</taxon>
        <taxon>Isosphaerales</taxon>
        <taxon>Isosphaeraceae</taxon>
        <taxon>Singulisphaera</taxon>
    </lineage>
</organism>
<dbReference type="GO" id="GO:0009098">
    <property type="term" value="P:L-leucine biosynthetic process"/>
    <property type="evidence" value="ECO:0007669"/>
    <property type="project" value="UniProtKB-KW"/>
</dbReference>
<evidence type="ECO:0000256" key="6">
    <source>
        <dbReference type="ARBA" id="ARBA00022430"/>
    </source>
</evidence>
<dbReference type="PANTHER" id="PTHR43275:SF1">
    <property type="entry name" value="D-MALATE DEHYDROGENASE [DECARBOXYLATING]"/>
    <property type="match status" value="1"/>
</dbReference>
<dbReference type="EMBL" id="CP003364">
    <property type="protein sequence ID" value="AGA30758.1"/>
    <property type="molecule type" value="Genomic_DNA"/>
</dbReference>
<dbReference type="OrthoDB" id="9806254at2"/>
<evidence type="ECO:0000259" key="15">
    <source>
        <dbReference type="SMART" id="SM01329"/>
    </source>
</evidence>
<dbReference type="InterPro" id="IPR024084">
    <property type="entry name" value="IsoPropMal-DH-like_dom"/>
</dbReference>
<dbReference type="GO" id="GO:0003862">
    <property type="term" value="F:3-isopropylmalate dehydrogenase activity"/>
    <property type="evidence" value="ECO:0007669"/>
    <property type="project" value="UniProtKB-EC"/>
</dbReference>
<dbReference type="Pfam" id="PF00180">
    <property type="entry name" value="Iso_dh"/>
    <property type="match status" value="1"/>
</dbReference>
<evidence type="ECO:0000256" key="12">
    <source>
        <dbReference type="ARBA" id="ARBA00023211"/>
    </source>
</evidence>
<keyword evidence="13" id="KW-0100">Branched-chain amino acid biosynthesis</keyword>
<evidence type="ECO:0000256" key="1">
    <source>
        <dbReference type="ARBA" id="ARBA00001936"/>
    </source>
</evidence>
<dbReference type="Gene3D" id="3.40.718.10">
    <property type="entry name" value="Isopropylmalate Dehydrogenase"/>
    <property type="match status" value="1"/>
</dbReference>